<dbReference type="Proteomes" id="UP001596023">
    <property type="component" value="Unassembled WGS sequence"/>
</dbReference>
<dbReference type="InterPro" id="IPR047187">
    <property type="entry name" value="SF1_C_Upf1"/>
</dbReference>
<dbReference type="EMBL" id="JBHSGN010000067">
    <property type="protein sequence ID" value="MFC4674121.1"/>
    <property type="molecule type" value="Genomic_DNA"/>
</dbReference>
<gene>
    <name evidence="3" type="ORF">ACFO6W_10470</name>
</gene>
<dbReference type="InterPro" id="IPR041677">
    <property type="entry name" value="DNA2/NAM7_AAA_11"/>
</dbReference>
<dbReference type="PANTHER" id="PTHR10887:SF495">
    <property type="entry name" value="HELICASE SENATAXIN ISOFORM X1-RELATED"/>
    <property type="match status" value="1"/>
</dbReference>
<dbReference type="RefSeq" id="WP_379996097.1">
    <property type="nucleotide sequence ID" value="NZ_JBHSGN010000067.1"/>
</dbReference>
<evidence type="ECO:0000259" key="2">
    <source>
        <dbReference type="Pfam" id="PF13087"/>
    </source>
</evidence>
<comment type="caution">
    <text evidence="3">The sequence shown here is derived from an EMBL/GenBank/DDBJ whole genome shotgun (WGS) entry which is preliminary data.</text>
</comment>
<dbReference type="InterPro" id="IPR011604">
    <property type="entry name" value="PDDEXK-like_dom_sf"/>
</dbReference>
<feature type="domain" description="DNA2/NAM7 helicase helicase" evidence="1">
    <location>
        <begin position="788"/>
        <end position="867"/>
    </location>
</feature>
<keyword evidence="4" id="KW-1185">Reference proteome</keyword>
<dbReference type="PANTHER" id="PTHR10887">
    <property type="entry name" value="DNA2/NAM7 HELICASE FAMILY"/>
    <property type="match status" value="1"/>
</dbReference>
<dbReference type="Pfam" id="PF13086">
    <property type="entry name" value="AAA_11"/>
    <property type="match status" value="2"/>
</dbReference>
<dbReference type="Gene3D" id="3.40.50.300">
    <property type="entry name" value="P-loop containing nucleotide triphosphate hydrolases"/>
    <property type="match status" value="2"/>
</dbReference>
<dbReference type="CDD" id="cd18808">
    <property type="entry name" value="SF1_C_Upf1"/>
    <property type="match status" value="1"/>
</dbReference>
<dbReference type="SUPFAM" id="SSF52540">
    <property type="entry name" value="P-loop containing nucleoside triphosphate hydrolases"/>
    <property type="match status" value="1"/>
</dbReference>
<evidence type="ECO:0000313" key="4">
    <source>
        <dbReference type="Proteomes" id="UP001596023"/>
    </source>
</evidence>
<evidence type="ECO:0000259" key="1">
    <source>
        <dbReference type="Pfam" id="PF13086"/>
    </source>
</evidence>
<reference evidence="4" key="1">
    <citation type="journal article" date="2019" name="Int. J. Syst. Evol. Microbiol.">
        <title>The Global Catalogue of Microorganisms (GCM) 10K type strain sequencing project: providing services to taxonomists for standard genome sequencing and annotation.</title>
        <authorList>
            <consortium name="The Broad Institute Genomics Platform"/>
            <consortium name="The Broad Institute Genome Sequencing Center for Infectious Disease"/>
            <person name="Wu L."/>
            <person name="Ma J."/>
        </authorList>
    </citation>
    <scope>NUCLEOTIDE SEQUENCE [LARGE SCALE GENOMIC DNA]</scope>
    <source>
        <strain evidence="4">CCUG 66188</strain>
    </source>
</reference>
<feature type="domain" description="DNA2/NAM7 helicase-like C-terminal" evidence="2">
    <location>
        <begin position="891"/>
        <end position="1105"/>
    </location>
</feature>
<feature type="domain" description="DNA2/NAM7 helicase helicase" evidence="1">
    <location>
        <begin position="691"/>
        <end position="775"/>
    </location>
</feature>
<name>A0ABV9KWT1_9BACT</name>
<accession>A0ABV9KWT1</accession>
<sequence length="1126" mass="129838">MSDHISLSASFGYLSEIQQIDSSGLSLRNKYIRLKQVLERVCKDITASESLQFPSLFSRLVFIGQKYELPKSLEWQLQNIRIKASCLQRNDKNLVSPGQYQQAREGLENFLLYIEGEKQDFNYVEDTVFDYEPVSQDLSNKIRVQILEIDAEDELLICRSETLIGQSLKVKYNVSPVNNIFNETIERLWIGAQLNLIDVKVDDAGFYIPKMFVLEPDYLIDASAMAECFQPYGSSYLHYFRRKFEPNVNTHYILLGNLANFFLDELIYAGDADNLVFEEVFMKSFRSMPFEYAACKEIRDNAAFKEFMVKARSQFENIKRVVLNDMPANGFDVASCTLEPSFFCEKYGFQGRLDLLQLSNDKTGTDRIIELKSGKPPYPREDVTKIAPNHETQTAVYRLMIQSVFEKDARHIYPTILYSSAENAGENIRFAAIYQQLEKEIINMRNLIVATEHDLYIGDTQSVEKTFGSLSNPDNYGRVPQFFIDKLAGLEKVIDKAAPLERAYFYRYISFITRELYLQKTGDEGYNTSMSVSALWNTSFEERQDALDLIAGLEIDDIDNSGRDMIIRFRRDSPDDCVNFREGEICILYPRQNNDDSVLTNQILKGTVVEITSGHVILRFRYKQRNHDFFSRYKYWAVEHDKLDHSYNTMYKSLFAFLSAPDDKKRLLLGLHEPASSARCKQQYANATKEERQEVIISKVLAAEDYFLIVGPPGTGKTSIFARQLIERFSAGKDTNILVMAYTNRAVDELCASICQAFGKSEDECDRYIRIGSELSCGEGYRHRLLQNISHQAENRKELLQAIGNARIFVGTLASITGKPELFDLKKFDVAIIDEASQILEPQLIGLLPLFDRFIMIGDHKQLSTITLQDENKSGVKEAILNDIELYDCRESLFERLFRICQKRGWTHAYDTLTYHGRMHEDIATLVNPTFYDNLLKTATGRQSMPLEFREYERSDKLQSLIATRRTAFIPVRETDDTNNSDKLNKHEADVVISLIKAILEIYRLNNMNFDARKTIGVITPYRNQIALIKHKLEEAGIPESNDIMVDTVERYQGSQRDIIILSFCFNKPYQLRFFSNLNREGTVDRKLNVALTRAREQLFMIGNDYILNQDSIYRKIVNQSLISLR</sequence>
<protein>
    <submittedName>
        <fullName evidence="3">AAA domain-containing protein</fullName>
    </submittedName>
</protein>
<dbReference type="InterPro" id="IPR045055">
    <property type="entry name" value="DNA2/NAM7-like"/>
</dbReference>
<dbReference type="InterPro" id="IPR041679">
    <property type="entry name" value="DNA2/NAM7-like_C"/>
</dbReference>
<proteinExistence type="predicted"/>
<dbReference type="Pfam" id="PF13087">
    <property type="entry name" value="AAA_12"/>
    <property type="match status" value="1"/>
</dbReference>
<dbReference type="InterPro" id="IPR027417">
    <property type="entry name" value="P-loop_NTPase"/>
</dbReference>
<organism evidence="3 4">
    <name type="scientific">Dysgonomonas termitidis</name>
    <dbReference type="NCBI Taxonomy" id="1516126"/>
    <lineage>
        <taxon>Bacteria</taxon>
        <taxon>Pseudomonadati</taxon>
        <taxon>Bacteroidota</taxon>
        <taxon>Bacteroidia</taxon>
        <taxon>Bacteroidales</taxon>
        <taxon>Dysgonomonadaceae</taxon>
        <taxon>Dysgonomonas</taxon>
    </lineage>
</organism>
<dbReference type="Gene3D" id="3.90.320.10">
    <property type="match status" value="1"/>
</dbReference>
<evidence type="ECO:0000313" key="3">
    <source>
        <dbReference type="EMBL" id="MFC4674121.1"/>
    </source>
</evidence>